<dbReference type="EMBL" id="CP031124">
    <property type="protein sequence ID" value="AXF86772.1"/>
    <property type="molecule type" value="Genomic_DNA"/>
</dbReference>
<name>A0A345DEI4_9BURK</name>
<dbReference type="AlphaFoldDB" id="A0A345DEI4"/>
<dbReference type="KEGG" id="hyf:DTO96_102528"/>
<reference evidence="2" key="1">
    <citation type="submission" date="2018-07" db="EMBL/GenBank/DDBJ databases">
        <authorList>
            <person name="Kim H."/>
        </authorList>
    </citation>
    <scope>NUCLEOTIDE SEQUENCE [LARGE SCALE GENOMIC DNA]</scope>
    <source>
        <strain evidence="2">F02</strain>
    </source>
</reference>
<proteinExistence type="predicted"/>
<organism evidence="1 2">
    <name type="scientific">Ephemeroptericola cinctiostellae</name>
    <dbReference type="NCBI Taxonomy" id="2268024"/>
    <lineage>
        <taxon>Bacteria</taxon>
        <taxon>Pseudomonadati</taxon>
        <taxon>Pseudomonadota</taxon>
        <taxon>Betaproteobacteria</taxon>
        <taxon>Burkholderiales</taxon>
        <taxon>Burkholderiaceae</taxon>
        <taxon>Ephemeroptericola</taxon>
    </lineage>
</organism>
<sequence>MSHVVTLKKGLPIKGNRHTTLTLREPFVDDLVAVEADGVMAYQSNTFRRALIARCIENVDGFAGDITPSMLGRLSMTDWNILQRGFDVAEEEGKPEAASE</sequence>
<dbReference type="Pfam" id="PF10109">
    <property type="entry name" value="Phage_TAC_7"/>
    <property type="match status" value="1"/>
</dbReference>
<dbReference type="InterPro" id="IPR019289">
    <property type="entry name" value="Phage_tail_E/E"/>
</dbReference>
<keyword evidence="2" id="KW-1185">Reference proteome</keyword>
<accession>A0A345DEI4</accession>
<dbReference type="OrthoDB" id="7870527at2"/>
<evidence type="ECO:0000313" key="2">
    <source>
        <dbReference type="Proteomes" id="UP000252182"/>
    </source>
</evidence>
<gene>
    <name evidence="1" type="ORF">DTO96_102528</name>
</gene>
<evidence type="ECO:0008006" key="3">
    <source>
        <dbReference type="Google" id="ProtNLM"/>
    </source>
</evidence>
<evidence type="ECO:0000313" key="1">
    <source>
        <dbReference type="EMBL" id="AXF86772.1"/>
    </source>
</evidence>
<dbReference type="Proteomes" id="UP000252182">
    <property type="component" value="Chromosome"/>
</dbReference>
<protein>
    <recommendedName>
        <fullName evidence="3">Phage tail assembly protein</fullName>
    </recommendedName>
</protein>